<dbReference type="EMBL" id="AP019724">
    <property type="protein sequence ID" value="BBK89189.1"/>
    <property type="molecule type" value="Genomic_DNA"/>
</dbReference>
<dbReference type="RefSeq" id="WP_034532979.1">
    <property type="nucleotide sequence ID" value="NZ_AP019724.1"/>
</dbReference>
<name>A0A174NBZ8_BACUN</name>
<evidence type="ECO:0000313" key="5">
    <source>
        <dbReference type="EMBL" id="MDC1881718.1"/>
    </source>
</evidence>
<dbReference type="Gene3D" id="2.60.40.3220">
    <property type="match status" value="1"/>
</dbReference>
<organism evidence="3 6">
    <name type="scientific">Bacteroides uniformis</name>
    <dbReference type="NCBI Taxonomy" id="820"/>
    <lineage>
        <taxon>Bacteria</taxon>
        <taxon>Pseudomonadati</taxon>
        <taxon>Bacteroidota</taxon>
        <taxon>Bacteroidia</taxon>
        <taxon>Bacteroidales</taxon>
        <taxon>Bacteroidaceae</taxon>
        <taxon>Bacteroides</taxon>
    </lineage>
</organism>
<evidence type="ECO:0000313" key="8">
    <source>
        <dbReference type="Proteomes" id="UP000320533"/>
    </source>
</evidence>
<keyword evidence="3" id="KW-0449">Lipoprotein</keyword>
<dbReference type="Proteomes" id="UP000095766">
    <property type="component" value="Unassembled WGS sequence"/>
</dbReference>
<accession>A0A174NBZ8</accession>
<reference evidence="6 7" key="1">
    <citation type="submission" date="2015-09" db="EMBL/GenBank/DDBJ databases">
        <authorList>
            <consortium name="Pathogen Informatics"/>
        </authorList>
    </citation>
    <scope>NUCLEOTIDE SEQUENCE [LARGE SCALE GENOMIC DNA]</scope>
    <source>
        <strain evidence="3 6">2789STDY5608791</strain>
        <strain evidence="2 7">2789STDY5834898</strain>
    </source>
</reference>
<dbReference type="Proteomes" id="UP000095419">
    <property type="component" value="Unassembled WGS sequence"/>
</dbReference>
<evidence type="ECO:0000313" key="4">
    <source>
        <dbReference type="EMBL" id="GKH15398.1"/>
    </source>
</evidence>
<dbReference type="EMBL" id="CZAO01000001">
    <property type="protein sequence ID" value="CUO78052.1"/>
    <property type="molecule type" value="Genomic_DNA"/>
</dbReference>
<proteinExistence type="predicted"/>
<reference evidence="1 8" key="2">
    <citation type="submission" date="2019-06" db="EMBL/GenBank/DDBJ databases">
        <title>Complete genome sequence of Bacteroides uniformis NBRC 113350.</title>
        <authorList>
            <person name="Miura T."/>
            <person name="Furukawa M."/>
            <person name="Shimamura M."/>
            <person name="Ohyama Y."/>
            <person name="Yamazoe A."/>
            <person name="Kawasaki H."/>
        </authorList>
    </citation>
    <scope>NUCLEOTIDE SEQUENCE [LARGE SCALE GENOMIC DNA]</scope>
    <source>
        <strain evidence="1 8">NBRC 113350</strain>
    </source>
</reference>
<reference evidence="5" key="4">
    <citation type="submission" date="2022-10" db="EMBL/GenBank/DDBJ databases">
        <title>Human gut microbiome strain richness.</title>
        <authorList>
            <person name="Chen-Liaw A."/>
        </authorList>
    </citation>
    <scope>NUCLEOTIDE SEQUENCE</scope>
    <source>
        <strain evidence="5">1001713st2_A4_1001713B170214_170313</strain>
    </source>
</reference>
<dbReference type="Proteomes" id="UP000320533">
    <property type="component" value="Chromosome"/>
</dbReference>
<gene>
    <name evidence="1" type="ORF">Bun01g_35590</name>
    <name evidence="4" type="ORF">CE91St12_36080</name>
    <name evidence="3" type="ORF">ERS417307_03664</name>
    <name evidence="2" type="ORF">ERS852510_00078</name>
    <name evidence="5" type="ORF">POZ24_17110</name>
</gene>
<dbReference type="KEGG" id="bun:Bun01g_35590"/>
<dbReference type="EMBL" id="CYZF01000012">
    <property type="protein sequence ID" value="CUP43499.1"/>
    <property type="molecule type" value="Genomic_DNA"/>
</dbReference>
<dbReference type="Proteomes" id="UP001055048">
    <property type="component" value="Unassembled WGS sequence"/>
</dbReference>
<sequence>MKKRGEYYITQFFYLNLQTLIFIGKMKQLKFLMVALTLLMGISFTSCLNSDNDYAPTVGGFVKVGGGMFGTTFTMLDGATTISPTAASLTQAESNMGFKYSNTNIAYVIGTYDETLNPDPINNKEYKSVSLTYAVSLDDKVLITERGASNDSVNKAPIIDIDNSEKVSYNKELFKPWFFYDKTTLVLPINYYLYKAGVHKFTLVYYPSENNSTNKTLKLYLRHYNADDKATSSTSLQNSDIPSIFYYAYDLRDVFTRYAMAVGSSEYPSSIVVEYVVNPNGLDLEKAETKTVVVERKSIVETTTD</sequence>
<evidence type="ECO:0000313" key="2">
    <source>
        <dbReference type="EMBL" id="CUO78052.1"/>
    </source>
</evidence>
<evidence type="ECO:0000313" key="6">
    <source>
        <dbReference type="Proteomes" id="UP000095419"/>
    </source>
</evidence>
<evidence type="ECO:0000313" key="1">
    <source>
        <dbReference type="EMBL" id="BBK89189.1"/>
    </source>
</evidence>
<protein>
    <submittedName>
        <fullName evidence="3">Putative lipoprotein</fullName>
    </submittedName>
</protein>
<dbReference type="AlphaFoldDB" id="A0A174NBZ8"/>
<dbReference type="EMBL" id="JAQNSG010000018">
    <property type="protein sequence ID" value="MDC1881718.1"/>
    <property type="molecule type" value="Genomic_DNA"/>
</dbReference>
<dbReference type="Proteomes" id="UP001213309">
    <property type="component" value="Unassembled WGS sequence"/>
</dbReference>
<dbReference type="EMBL" id="BQNL01000001">
    <property type="protein sequence ID" value="GKH15398.1"/>
    <property type="molecule type" value="Genomic_DNA"/>
</dbReference>
<reference evidence="4" key="3">
    <citation type="submission" date="2022-01" db="EMBL/GenBank/DDBJ databases">
        <title>Novel bile acid biosynthetic pathways are enriched in the microbiome of centenarians.</title>
        <authorList>
            <person name="Sato Y."/>
            <person name="Atarashi K."/>
            <person name="Plichta R.D."/>
            <person name="Arai Y."/>
            <person name="Sasajima S."/>
            <person name="Kearney M.S."/>
            <person name="Suda W."/>
            <person name="Takeshita K."/>
            <person name="Sasaki T."/>
            <person name="Okamoto S."/>
            <person name="Skelly N.A."/>
            <person name="Okamura Y."/>
            <person name="Vlamakis H."/>
            <person name="Li Y."/>
            <person name="Tanoue T."/>
            <person name="Takei H."/>
            <person name="Nittono H."/>
            <person name="Narushima S."/>
            <person name="Irie J."/>
            <person name="Itoh H."/>
            <person name="Moriya K."/>
            <person name="Sugiura Y."/>
            <person name="Suematsu M."/>
            <person name="Moritoki N."/>
            <person name="Shibata S."/>
            <person name="Littman R.D."/>
            <person name="Fischbach A.M."/>
            <person name="Uwamino Y."/>
            <person name="Inoue T."/>
            <person name="Honda A."/>
            <person name="Hattori M."/>
            <person name="Murai T."/>
            <person name="Xavier J.R."/>
            <person name="Hirose N."/>
            <person name="Honda K."/>
        </authorList>
    </citation>
    <scope>NUCLEOTIDE SEQUENCE</scope>
    <source>
        <strain evidence="4">CE91-St12</strain>
    </source>
</reference>
<evidence type="ECO:0000313" key="3">
    <source>
        <dbReference type="EMBL" id="CUP43499.1"/>
    </source>
</evidence>
<evidence type="ECO:0000313" key="7">
    <source>
        <dbReference type="Proteomes" id="UP000095766"/>
    </source>
</evidence>